<dbReference type="SUPFAM" id="SSF64518">
    <property type="entry name" value="Phase 1 flagellin"/>
    <property type="match status" value="1"/>
</dbReference>
<dbReference type="EMBL" id="MJAT01000001">
    <property type="protein sequence ID" value="OEH86725.1"/>
    <property type="molecule type" value="Genomic_DNA"/>
</dbReference>
<feature type="domain" description="Flagellar basal-body/hook protein C-terminal" evidence="9">
    <location>
        <begin position="477"/>
        <end position="515"/>
    </location>
</feature>
<feature type="domain" description="Flagellar basal body rod protein N-terminal" evidence="8">
    <location>
        <begin position="10"/>
        <end position="38"/>
    </location>
</feature>
<dbReference type="PANTHER" id="PTHR30033:SF1">
    <property type="entry name" value="FLAGELLAR HOOK-ASSOCIATED PROTEIN 1"/>
    <property type="match status" value="1"/>
</dbReference>
<evidence type="ECO:0000256" key="7">
    <source>
        <dbReference type="RuleBase" id="RU362065"/>
    </source>
</evidence>
<evidence type="ECO:0000259" key="8">
    <source>
        <dbReference type="Pfam" id="PF00460"/>
    </source>
</evidence>
<proteinExistence type="inferred from homology"/>
<dbReference type="PRINTS" id="PR01005">
    <property type="entry name" value="FLGHOOKAP1"/>
</dbReference>
<keyword evidence="11" id="KW-0969">Cilium</keyword>
<evidence type="ECO:0000256" key="5">
    <source>
        <dbReference type="ARBA" id="ARBA00022525"/>
    </source>
</evidence>
<comment type="similarity">
    <text evidence="3 7">Belongs to the flagella basal body rod proteins family.</text>
</comment>
<dbReference type="PANTHER" id="PTHR30033">
    <property type="entry name" value="FLAGELLAR HOOK-ASSOCIATED PROTEIN 1"/>
    <property type="match status" value="1"/>
</dbReference>
<evidence type="ECO:0000256" key="4">
    <source>
        <dbReference type="ARBA" id="ARBA00016244"/>
    </source>
</evidence>
<dbReference type="InterPro" id="IPR053927">
    <property type="entry name" value="FlgK_helical"/>
</dbReference>
<keyword evidence="12" id="KW-1185">Reference proteome</keyword>
<dbReference type="GO" id="GO:0005198">
    <property type="term" value="F:structural molecule activity"/>
    <property type="evidence" value="ECO:0007669"/>
    <property type="project" value="UniProtKB-UniRule"/>
</dbReference>
<gene>
    <name evidence="7" type="primary">flgK</name>
    <name evidence="11" type="ORF">BHU72_00155</name>
</gene>
<name>A0A1E5L998_9FIRM</name>
<dbReference type="Proteomes" id="UP000095255">
    <property type="component" value="Unassembled WGS sequence"/>
</dbReference>
<dbReference type="RefSeq" id="WP_069700602.1">
    <property type="nucleotide sequence ID" value="NZ_MJAT01000001.1"/>
</dbReference>
<feature type="domain" description="Flagellar hook-associated protein FlgK helical" evidence="10">
    <location>
        <begin position="102"/>
        <end position="344"/>
    </location>
</feature>
<keyword evidence="11" id="KW-0282">Flagellum</keyword>
<dbReference type="NCBIfam" id="TIGR02492">
    <property type="entry name" value="flgK_ends"/>
    <property type="match status" value="1"/>
</dbReference>
<sequence>MRSTFHGLEVSKRGIFAQQSALHVTGHNIANANTEGYTRQVANMRTSPAIPYTGMQMSKNPGLLGTGVDVADILRLREDYLDMQFRGEQKHLGYWEARKDTLSKVEMVLNEPSDTGLQATLDKFWTSWQDLAKEPEASSARAVVLERAYALTETLGAIRTGLVEHQRDMNSVIAIKTTEINSITTQLRDINDQIGRVEPHGYRANDLKDQRDVLIDQLSRLVNVDAVQPVLFPDGRDTGMVRVMVGDVAIVDGRQRAEMTVAENEETGLFDVNLAGAPVRLNRGELQGLLESRGISTLNDPEDPESGYGVNGILPDVLRHLDILATEFASHINEIHSTGLTLDDINNGRTLADGDKLMFFIDKDHYNQTGEYIQPRNAGSFMVHPHIQGSLDKIAAGREVIQADNTSSPSYEGDGRNASAIASIKFKIIAGLPETATFDDFYRNLIARIGVQATEADRLMNNSQVLADQVDNRRQSISGVSLDEEMANMIKFQHAYNASARAITNIDGMLDTIINRMGLVGR</sequence>
<evidence type="ECO:0000313" key="12">
    <source>
        <dbReference type="Proteomes" id="UP000095255"/>
    </source>
</evidence>
<dbReference type="AlphaFoldDB" id="A0A1E5L998"/>
<dbReference type="OrthoDB" id="9802553at2"/>
<evidence type="ECO:0000256" key="2">
    <source>
        <dbReference type="ARBA" id="ARBA00004613"/>
    </source>
</evidence>
<keyword evidence="5 7" id="KW-0964">Secreted</keyword>
<dbReference type="GO" id="GO:0005576">
    <property type="term" value="C:extracellular region"/>
    <property type="evidence" value="ECO:0007669"/>
    <property type="project" value="UniProtKB-SubCell"/>
</dbReference>
<dbReference type="GO" id="GO:0009424">
    <property type="term" value="C:bacterial-type flagellum hook"/>
    <property type="evidence" value="ECO:0007669"/>
    <property type="project" value="UniProtKB-UniRule"/>
</dbReference>
<dbReference type="Pfam" id="PF22638">
    <property type="entry name" value="FlgK_D1"/>
    <property type="match status" value="1"/>
</dbReference>
<dbReference type="InterPro" id="IPR002371">
    <property type="entry name" value="FlgK"/>
</dbReference>
<evidence type="ECO:0000256" key="3">
    <source>
        <dbReference type="ARBA" id="ARBA00009677"/>
    </source>
</evidence>
<dbReference type="InterPro" id="IPR010930">
    <property type="entry name" value="Flg_bb/hook_C_dom"/>
</dbReference>
<evidence type="ECO:0000259" key="10">
    <source>
        <dbReference type="Pfam" id="PF22638"/>
    </source>
</evidence>
<keyword evidence="6 7" id="KW-0975">Bacterial flagellum</keyword>
<evidence type="ECO:0000313" key="11">
    <source>
        <dbReference type="EMBL" id="OEH86725.1"/>
    </source>
</evidence>
<comment type="subcellular location">
    <subcellularLocation>
        <location evidence="1 7">Bacterial flagellum</location>
    </subcellularLocation>
    <subcellularLocation>
        <location evidence="2 7">Secreted</location>
    </subcellularLocation>
</comment>
<dbReference type="STRING" id="1390249.BHU72_00155"/>
<dbReference type="InterPro" id="IPR001444">
    <property type="entry name" value="Flag_bb_rod_N"/>
</dbReference>
<protein>
    <recommendedName>
        <fullName evidence="4 7">Flagellar hook-associated protein 1</fullName>
        <shortName evidence="7">HAP1</shortName>
    </recommendedName>
</protein>
<evidence type="ECO:0000256" key="1">
    <source>
        <dbReference type="ARBA" id="ARBA00004365"/>
    </source>
</evidence>
<dbReference type="GO" id="GO:0044780">
    <property type="term" value="P:bacterial-type flagellum assembly"/>
    <property type="evidence" value="ECO:0007669"/>
    <property type="project" value="InterPro"/>
</dbReference>
<reference evidence="11 12" key="1">
    <citation type="submission" date="2016-09" db="EMBL/GenBank/DDBJ databases">
        <title>Desulfuribacillus arsenicus sp. nov., an obligately anaerobic, dissimilatory arsenic- and antimonate-reducing bacterium isolated from anoxic sediments.</title>
        <authorList>
            <person name="Abin C.A."/>
            <person name="Hollibaugh J.T."/>
        </authorList>
    </citation>
    <scope>NUCLEOTIDE SEQUENCE [LARGE SCALE GENOMIC DNA]</scope>
    <source>
        <strain evidence="11 12">MLFW-2</strain>
    </source>
</reference>
<evidence type="ECO:0000259" key="9">
    <source>
        <dbReference type="Pfam" id="PF06429"/>
    </source>
</evidence>
<dbReference type="Pfam" id="PF00460">
    <property type="entry name" value="Flg_bb_rod"/>
    <property type="match status" value="1"/>
</dbReference>
<organism evidence="11 12">
    <name type="scientific">Desulfuribacillus stibiiarsenatis</name>
    <dbReference type="NCBI Taxonomy" id="1390249"/>
    <lineage>
        <taxon>Bacteria</taxon>
        <taxon>Bacillati</taxon>
        <taxon>Bacillota</taxon>
        <taxon>Desulfuribacillia</taxon>
        <taxon>Desulfuribacillales</taxon>
        <taxon>Desulfuribacillaceae</taxon>
        <taxon>Desulfuribacillus</taxon>
    </lineage>
</organism>
<accession>A0A1E5L998</accession>
<keyword evidence="11" id="KW-0966">Cell projection</keyword>
<evidence type="ECO:0000256" key="6">
    <source>
        <dbReference type="ARBA" id="ARBA00023143"/>
    </source>
</evidence>
<dbReference type="Pfam" id="PF06429">
    <property type="entry name" value="Flg_bbr_C"/>
    <property type="match status" value="1"/>
</dbReference>
<comment type="caution">
    <text evidence="11">The sequence shown here is derived from an EMBL/GenBank/DDBJ whole genome shotgun (WGS) entry which is preliminary data.</text>
</comment>